<comment type="subcellular location">
    <subcellularLocation>
        <location evidence="2">Cell membrane</location>
        <topology evidence="2">Multi-pass membrane protein</topology>
    </subcellularLocation>
</comment>
<keyword evidence="8" id="KW-0378">Hydrolase</keyword>
<protein>
    <recommendedName>
        <fullName evidence="14">Peptidase M50 domain-containing protein</fullName>
    </recommendedName>
</protein>
<dbReference type="GO" id="GO:0005886">
    <property type="term" value="C:plasma membrane"/>
    <property type="evidence" value="ECO:0007669"/>
    <property type="project" value="UniProtKB-SubCell"/>
</dbReference>
<feature type="domain" description="Peptidase M50" evidence="14">
    <location>
        <begin position="126"/>
        <end position="183"/>
    </location>
</feature>
<dbReference type="PANTHER" id="PTHR35864:SF1">
    <property type="entry name" value="ZINC METALLOPROTEASE YWHC-RELATED"/>
    <property type="match status" value="1"/>
</dbReference>
<dbReference type="InterPro" id="IPR008915">
    <property type="entry name" value="Peptidase_M50"/>
</dbReference>
<dbReference type="InterPro" id="IPR044537">
    <property type="entry name" value="Rip2-like"/>
</dbReference>
<evidence type="ECO:0000256" key="13">
    <source>
        <dbReference type="SAM" id="Phobius"/>
    </source>
</evidence>
<comment type="cofactor">
    <cofactor evidence="1">
        <name>Zn(2+)</name>
        <dbReference type="ChEBI" id="CHEBI:29105"/>
    </cofactor>
</comment>
<evidence type="ECO:0000256" key="7">
    <source>
        <dbReference type="ARBA" id="ARBA00022723"/>
    </source>
</evidence>
<evidence type="ECO:0000256" key="4">
    <source>
        <dbReference type="ARBA" id="ARBA00022475"/>
    </source>
</evidence>
<dbReference type="EMBL" id="MHJU01000028">
    <property type="protein sequence ID" value="OGY72589.1"/>
    <property type="molecule type" value="Genomic_DNA"/>
</dbReference>
<evidence type="ECO:0000256" key="10">
    <source>
        <dbReference type="ARBA" id="ARBA00022989"/>
    </source>
</evidence>
<evidence type="ECO:0000256" key="8">
    <source>
        <dbReference type="ARBA" id="ARBA00022801"/>
    </source>
</evidence>
<proteinExistence type="inferred from homology"/>
<keyword evidence="7" id="KW-0479">Metal-binding</keyword>
<sequence length="205" mass="22686">METSIAIIVQIFIILYSIILHEVAHGAVAERLGDDTAKHAGRLTLNPIPHIDPIGTILLPLITFFGAGAILGWARPVPYNHIALRGRYGELKVALAGPLTNFMIAFFFATLIRFDSAEVLEFSNFILGLFTYGVLLNVWLALFNLIPIPPLDGSKVLFLLIDKRNYALRAFLEQYGLILLIAFLFFGSAFLHPLAMFFTRALVGG</sequence>
<keyword evidence="6 13" id="KW-0812">Transmembrane</keyword>
<keyword evidence="11" id="KW-0482">Metalloprotease</keyword>
<dbReference type="CDD" id="cd06158">
    <property type="entry name" value="S2P-M50_like_1"/>
    <property type="match status" value="1"/>
</dbReference>
<feature type="transmembrane region" description="Helical" evidence="13">
    <location>
        <begin position="166"/>
        <end position="191"/>
    </location>
</feature>
<evidence type="ECO:0000256" key="2">
    <source>
        <dbReference type="ARBA" id="ARBA00004651"/>
    </source>
</evidence>
<comment type="similarity">
    <text evidence="3">Belongs to the peptidase M50B family.</text>
</comment>
<keyword evidence="10 13" id="KW-1133">Transmembrane helix</keyword>
<evidence type="ECO:0000256" key="1">
    <source>
        <dbReference type="ARBA" id="ARBA00001947"/>
    </source>
</evidence>
<feature type="transmembrane region" description="Helical" evidence="13">
    <location>
        <begin position="126"/>
        <end position="146"/>
    </location>
</feature>
<organism evidence="15 16">
    <name type="scientific">Candidatus Jacksonbacteria bacterium RIFCSPLOWO2_02_FULL_44_20</name>
    <dbReference type="NCBI Taxonomy" id="1798460"/>
    <lineage>
        <taxon>Bacteria</taxon>
        <taxon>Candidatus Jacksoniibacteriota</taxon>
    </lineage>
</organism>
<evidence type="ECO:0000256" key="12">
    <source>
        <dbReference type="ARBA" id="ARBA00023136"/>
    </source>
</evidence>
<dbReference type="GO" id="GO:0008237">
    <property type="term" value="F:metallopeptidase activity"/>
    <property type="evidence" value="ECO:0007669"/>
    <property type="project" value="UniProtKB-KW"/>
</dbReference>
<evidence type="ECO:0000256" key="11">
    <source>
        <dbReference type="ARBA" id="ARBA00023049"/>
    </source>
</evidence>
<evidence type="ECO:0000256" key="9">
    <source>
        <dbReference type="ARBA" id="ARBA00022833"/>
    </source>
</evidence>
<dbReference type="GO" id="GO:0046872">
    <property type="term" value="F:metal ion binding"/>
    <property type="evidence" value="ECO:0007669"/>
    <property type="project" value="UniProtKB-KW"/>
</dbReference>
<keyword evidence="4" id="KW-1003">Cell membrane</keyword>
<dbReference type="InterPro" id="IPR052348">
    <property type="entry name" value="Metallopeptidase_M50B"/>
</dbReference>
<evidence type="ECO:0000259" key="14">
    <source>
        <dbReference type="Pfam" id="PF02163"/>
    </source>
</evidence>
<evidence type="ECO:0000256" key="3">
    <source>
        <dbReference type="ARBA" id="ARBA00007931"/>
    </source>
</evidence>
<evidence type="ECO:0000313" key="16">
    <source>
        <dbReference type="Proteomes" id="UP000178315"/>
    </source>
</evidence>
<reference evidence="15 16" key="1">
    <citation type="journal article" date="2016" name="Nat. Commun.">
        <title>Thousands of microbial genomes shed light on interconnected biogeochemical processes in an aquifer system.</title>
        <authorList>
            <person name="Anantharaman K."/>
            <person name="Brown C.T."/>
            <person name="Hug L.A."/>
            <person name="Sharon I."/>
            <person name="Castelle C.J."/>
            <person name="Probst A.J."/>
            <person name="Thomas B.C."/>
            <person name="Singh A."/>
            <person name="Wilkins M.J."/>
            <person name="Karaoz U."/>
            <person name="Brodie E.L."/>
            <person name="Williams K.H."/>
            <person name="Hubbard S.S."/>
            <person name="Banfield J.F."/>
        </authorList>
    </citation>
    <scope>NUCLEOTIDE SEQUENCE [LARGE SCALE GENOMIC DNA]</scope>
</reference>
<feature type="transmembrane region" description="Helical" evidence="13">
    <location>
        <begin position="93"/>
        <end position="114"/>
    </location>
</feature>
<dbReference type="Proteomes" id="UP000178315">
    <property type="component" value="Unassembled WGS sequence"/>
</dbReference>
<comment type="caution">
    <text evidence="15">The sequence shown here is derived from an EMBL/GenBank/DDBJ whole genome shotgun (WGS) entry which is preliminary data.</text>
</comment>
<evidence type="ECO:0000313" key="15">
    <source>
        <dbReference type="EMBL" id="OGY72589.1"/>
    </source>
</evidence>
<dbReference type="Pfam" id="PF02163">
    <property type="entry name" value="Peptidase_M50"/>
    <property type="match status" value="1"/>
</dbReference>
<gene>
    <name evidence="15" type="ORF">A3H61_01100</name>
</gene>
<accession>A0A1G2A7E2</accession>
<feature type="transmembrane region" description="Helical" evidence="13">
    <location>
        <begin position="53"/>
        <end position="73"/>
    </location>
</feature>
<name>A0A1G2A7E2_9BACT</name>
<dbReference type="AlphaFoldDB" id="A0A1G2A7E2"/>
<keyword evidence="5" id="KW-0645">Protease</keyword>
<evidence type="ECO:0000256" key="5">
    <source>
        <dbReference type="ARBA" id="ARBA00022670"/>
    </source>
</evidence>
<dbReference type="PANTHER" id="PTHR35864">
    <property type="entry name" value="ZINC METALLOPROTEASE MJ0611-RELATED"/>
    <property type="match status" value="1"/>
</dbReference>
<dbReference type="GO" id="GO:0006508">
    <property type="term" value="P:proteolysis"/>
    <property type="evidence" value="ECO:0007669"/>
    <property type="project" value="UniProtKB-KW"/>
</dbReference>
<keyword evidence="12 13" id="KW-0472">Membrane</keyword>
<keyword evidence="9" id="KW-0862">Zinc</keyword>
<evidence type="ECO:0000256" key="6">
    <source>
        <dbReference type="ARBA" id="ARBA00022692"/>
    </source>
</evidence>